<dbReference type="PANTHER" id="PTHR37423:SF2">
    <property type="entry name" value="MEMBRANE-BOUND LYTIC MUREIN TRANSGLYCOSYLASE C"/>
    <property type="match status" value="1"/>
</dbReference>
<comment type="caution">
    <text evidence="6">The sequence shown here is derived from an EMBL/GenBank/DDBJ whole genome shotgun (WGS) entry which is preliminary data.</text>
</comment>
<dbReference type="InterPro" id="IPR023346">
    <property type="entry name" value="Lysozyme-like_dom_sf"/>
</dbReference>
<dbReference type="Proteomes" id="UP001315686">
    <property type="component" value="Unassembled WGS sequence"/>
</dbReference>
<feature type="signal peptide" evidence="4">
    <location>
        <begin position="1"/>
        <end position="26"/>
    </location>
</feature>
<evidence type="ECO:0000256" key="2">
    <source>
        <dbReference type="ARBA" id="ARBA00009387"/>
    </source>
</evidence>
<evidence type="ECO:0000256" key="4">
    <source>
        <dbReference type="SAM" id="SignalP"/>
    </source>
</evidence>
<evidence type="ECO:0000256" key="3">
    <source>
        <dbReference type="ARBA" id="ARBA00022729"/>
    </source>
</evidence>
<feature type="domain" description="Transglycosylase SLT" evidence="5">
    <location>
        <begin position="492"/>
        <end position="594"/>
    </location>
</feature>
<dbReference type="GO" id="GO:0016020">
    <property type="term" value="C:membrane"/>
    <property type="evidence" value="ECO:0007669"/>
    <property type="project" value="InterPro"/>
</dbReference>
<evidence type="ECO:0000259" key="5">
    <source>
        <dbReference type="Pfam" id="PF01464"/>
    </source>
</evidence>
<dbReference type="InterPro" id="IPR008258">
    <property type="entry name" value="Transglycosylase_SLT_dom_1"/>
</dbReference>
<reference evidence="6 7" key="1">
    <citation type="journal article" date="2021" name="Arch. Microbiol.">
        <title>Harenicola maris gen. nov., sp. nov. isolated from the Sea of Japan shallow sediments.</title>
        <authorList>
            <person name="Romanenko L.A."/>
            <person name="Kurilenko V.V."/>
            <person name="Chernysheva N.Y."/>
            <person name="Tekutyeva L.A."/>
            <person name="Velansky P.V."/>
            <person name="Svetashev V.I."/>
            <person name="Isaeva M.P."/>
        </authorList>
    </citation>
    <scope>NUCLEOTIDE SEQUENCE [LARGE SCALE GENOMIC DNA]</scope>
    <source>
        <strain evidence="6 7">KMM 3653</strain>
    </source>
</reference>
<dbReference type="GO" id="GO:0042597">
    <property type="term" value="C:periplasmic space"/>
    <property type="evidence" value="ECO:0007669"/>
    <property type="project" value="InterPro"/>
</dbReference>
<dbReference type="RefSeq" id="WP_327795759.1">
    <property type="nucleotide sequence ID" value="NZ_JADQAZ010000005.1"/>
</dbReference>
<dbReference type="SUPFAM" id="SSF53955">
    <property type="entry name" value="Lysozyme-like"/>
    <property type="match status" value="1"/>
</dbReference>
<dbReference type="EMBL" id="JADQAZ010000005">
    <property type="protein sequence ID" value="MBT0959528.1"/>
    <property type="molecule type" value="Genomic_DNA"/>
</dbReference>
<sequence>MSFRLCVLALFAVVCAVLSGGSPAAAQGRPALAEAIAQARGGDYPAALETAPEGAARDVIRWMRLRDGLGSWAEYREFMTRNAHWPGLASIRARGERAIPDGVEPQEVLDFFGGDLPQTGRGVLAVVRAHLAREEQSEAEAVAVLAWRSRDLTPATEDALLEAFPELLAEHNAARLDDLLWRGKTEAANRMLPRLPASYASLATARRLLRNRSNNEAAAVRAVDKAHVNDPGLAHARFNHRARNGKNADAIALLEQYSTSPADLGRPESWANWRRILARAELRRGRAAVAYRLASQHFLLAGSNYADLEWLSGFIALRYLDDAELALLHFDRFREAVETPISLGRAGYWRGRAYRALGDEAAAQEAYAFGALFQTSFYGQLAAEAIDMPLDPLAAGKEVFPTLAESGLAQNTVFQASEALLASGERNLAEWYLTHLTETLSREHAGTLGDWALAQGDEHIALKIAKQAARNGHMIHASYFPLHSLKDGPWPVPPELALAIARRESEFDPVVVSPAGAQGLMQVMPGTARDVARELGITYSKSRLTTDPLYNARLGTAYLDGLIEVFGYSPVLISVGYNAGPGRSVSWIADRGDPRDEGIDVIDWIELIPFRETRNYVMRVSESLPLYRARLSGTTGEVGLTKLLRGAYPVARPKRPVARPAGLSAPQVRVSSSAVESAVPPVSVVVPATVQTSPRPQSNPRR</sequence>
<keyword evidence="3 4" id="KW-0732">Signal</keyword>
<dbReference type="CDD" id="cd13401">
    <property type="entry name" value="Slt70-like"/>
    <property type="match status" value="1"/>
</dbReference>
<evidence type="ECO:0000256" key="1">
    <source>
        <dbReference type="ARBA" id="ARBA00007734"/>
    </source>
</evidence>
<dbReference type="SUPFAM" id="SSF48435">
    <property type="entry name" value="Bacterial muramidases"/>
    <property type="match status" value="1"/>
</dbReference>
<feature type="chain" id="PRO_5043046471" evidence="4">
    <location>
        <begin position="27"/>
        <end position="702"/>
    </location>
</feature>
<evidence type="ECO:0000313" key="6">
    <source>
        <dbReference type="EMBL" id="MBT0959528.1"/>
    </source>
</evidence>
<dbReference type="InterPro" id="IPR000189">
    <property type="entry name" value="Transglyc_AS"/>
</dbReference>
<dbReference type="PROSITE" id="PS00922">
    <property type="entry name" value="TRANSGLYCOSYLASE"/>
    <property type="match status" value="1"/>
</dbReference>
<gene>
    <name evidence="6" type="ORF">IV417_19220</name>
</gene>
<comment type="similarity">
    <text evidence="1">Belongs to the transglycosylase Slt family.</text>
</comment>
<dbReference type="Gene3D" id="1.10.530.10">
    <property type="match status" value="1"/>
</dbReference>
<dbReference type="GO" id="GO:0000270">
    <property type="term" value="P:peptidoglycan metabolic process"/>
    <property type="evidence" value="ECO:0007669"/>
    <property type="project" value="InterPro"/>
</dbReference>
<evidence type="ECO:0000313" key="7">
    <source>
        <dbReference type="Proteomes" id="UP001315686"/>
    </source>
</evidence>
<name>A0AAP2CT04_9RHOB</name>
<dbReference type="AlphaFoldDB" id="A0AAP2CT04"/>
<dbReference type="Pfam" id="PF01464">
    <property type="entry name" value="SLT"/>
    <property type="match status" value="1"/>
</dbReference>
<protein>
    <submittedName>
        <fullName evidence="6">Lytic transglycosylase domain-containing protein</fullName>
    </submittedName>
</protein>
<dbReference type="GO" id="GO:0008933">
    <property type="term" value="F:peptidoglycan lytic transglycosylase activity"/>
    <property type="evidence" value="ECO:0007669"/>
    <property type="project" value="InterPro"/>
</dbReference>
<keyword evidence="7" id="KW-1185">Reference proteome</keyword>
<dbReference type="InterPro" id="IPR008939">
    <property type="entry name" value="Lytic_TGlycosylase_superhlx_U"/>
</dbReference>
<proteinExistence type="inferred from homology"/>
<dbReference type="GO" id="GO:0004553">
    <property type="term" value="F:hydrolase activity, hydrolyzing O-glycosyl compounds"/>
    <property type="evidence" value="ECO:0007669"/>
    <property type="project" value="InterPro"/>
</dbReference>
<dbReference type="PANTHER" id="PTHR37423">
    <property type="entry name" value="SOLUBLE LYTIC MUREIN TRANSGLYCOSYLASE-RELATED"/>
    <property type="match status" value="1"/>
</dbReference>
<accession>A0AAP2CT04</accession>
<dbReference type="Gene3D" id="1.25.20.10">
    <property type="entry name" value="Bacterial muramidases"/>
    <property type="match status" value="1"/>
</dbReference>
<comment type="similarity">
    <text evidence="2">Belongs to the virb1 family.</text>
</comment>
<organism evidence="6 7">
    <name type="scientific">Harenicola maris</name>
    <dbReference type="NCBI Taxonomy" id="2841044"/>
    <lineage>
        <taxon>Bacteria</taxon>
        <taxon>Pseudomonadati</taxon>
        <taxon>Pseudomonadota</taxon>
        <taxon>Alphaproteobacteria</taxon>
        <taxon>Rhodobacterales</taxon>
        <taxon>Paracoccaceae</taxon>
        <taxon>Harenicola</taxon>
    </lineage>
</organism>